<dbReference type="Proteomes" id="UP000037643">
    <property type="component" value="Chromosome"/>
</dbReference>
<gene>
    <name evidence="1" type="ORF">AM2010_1498</name>
</gene>
<dbReference type="RefSeq" id="WP_047806555.1">
    <property type="nucleotide sequence ID" value="NZ_CP011805.1"/>
</dbReference>
<dbReference type="PIRSF" id="PIRSF034110">
    <property type="entry name" value="DUF1203"/>
    <property type="match status" value="1"/>
</dbReference>
<dbReference type="EMBL" id="CP011805">
    <property type="protein sequence ID" value="AKM07568.1"/>
    <property type="molecule type" value="Genomic_DNA"/>
</dbReference>
<dbReference type="STRING" id="543877.AM2010_1498"/>
<dbReference type="PATRIC" id="fig|543877.4.peg.1524"/>
<organism evidence="1 2">
    <name type="scientific">Pelagerythrobacter marensis</name>
    <dbReference type="NCBI Taxonomy" id="543877"/>
    <lineage>
        <taxon>Bacteria</taxon>
        <taxon>Pseudomonadati</taxon>
        <taxon>Pseudomonadota</taxon>
        <taxon>Alphaproteobacteria</taxon>
        <taxon>Sphingomonadales</taxon>
        <taxon>Erythrobacteraceae</taxon>
        <taxon>Pelagerythrobacter</taxon>
    </lineage>
</organism>
<accession>A0A0G3XB43</accession>
<sequence length="158" mass="17275">MTYRIRGLDPAQFADRFAMDGDALAATLSQRLTAPDEGYYPCRVSLKDAAPGEDVLLTNFTNHDPATPYRNAFAIYVRKNADEPAEFVDSLPPVLRGRPIALRGYSADGCLHRAALALADDVDPAIRALLDDPQIAYIDAHNAAYGCFAARVERYEGV</sequence>
<proteinExistence type="predicted"/>
<dbReference type="AlphaFoldDB" id="A0A0G3XB43"/>
<dbReference type="Pfam" id="PF06718">
    <property type="entry name" value="DUF1203"/>
    <property type="match status" value="1"/>
</dbReference>
<reference evidence="1 2" key="1">
    <citation type="submission" date="2015-06" db="EMBL/GenBank/DDBJ databases">
        <authorList>
            <person name="Kim K.M."/>
        </authorList>
    </citation>
    <scope>NUCLEOTIDE SEQUENCE [LARGE SCALE GENOMIC DNA]</scope>
    <source>
        <strain evidence="1 2">KCTC 22370</strain>
    </source>
</reference>
<protein>
    <recommendedName>
        <fullName evidence="3">DUF1203 domain-containing protein</fullName>
    </recommendedName>
</protein>
<evidence type="ECO:0008006" key="3">
    <source>
        <dbReference type="Google" id="ProtNLM"/>
    </source>
</evidence>
<keyword evidence="2" id="KW-1185">Reference proteome</keyword>
<dbReference type="InterPro" id="IPR009593">
    <property type="entry name" value="DUF1203"/>
</dbReference>
<dbReference type="OrthoDB" id="5953307at2"/>
<evidence type="ECO:0000313" key="1">
    <source>
        <dbReference type="EMBL" id="AKM07568.1"/>
    </source>
</evidence>
<dbReference type="KEGG" id="amx:AM2010_1498"/>
<evidence type="ECO:0000313" key="2">
    <source>
        <dbReference type="Proteomes" id="UP000037643"/>
    </source>
</evidence>
<name>A0A0G3XB43_9SPHN</name>